<comment type="caution">
    <text evidence="2">The sequence shown here is derived from an EMBL/GenBank/DDBJ whole genome shotgun (WGS) entry which is preliminary data.</text>
</comment>
<feature type="transmembrane region" description="Helical" evidence="1">
    <location>
        <begin position="36"/>
        <end position="54"/>
    </location>
</feature>
<feature type="transmembrane region" description="Helical" evidence="1">
    <location>
        <begin position="234"/>
        <end position="251"/>
    </location>
</feature>
<keyword evidence="3" id="KW-1185">Reference proteome</keyword>
<feature type="transmembrane region" description="Helical" evidence="1">
    <location>
        <begin position="119"/>
        <end position="141"/>
    </location>
</feature>
<dbReference type="OrthoDB" id="7425212at2"/>
<name>A0A418Q3G7_9SPHN</name>
<evidence type="ECO:0000256" key="1">
    <source>
        <dbReference type="SAM" id="Phobius"/>
    </source>
</evidence>
<dbReference type="AlphaFoldDB" id="A0A418Q3G7"/>
<dbReference type="Proteomes" id="UP000285023">
    <property type="component" value="Unassembled WGS sequence"/>
</dbReference>
<protein>
    <submittedName>
        <fullName evidence="2">DUF2569 domain-containing protein</fullName>
    </submittedName>
</protein>
<evidence type="ECO:0000313" key="2">
    <source>
        <dbReference type="EMBL" id="RIX32447.1"/>
    </source>
</evidence>
<sequence>MSNERFLISTVNDLSSRLHVKSAAMLVSLEGSLPRIMIWWFVAAMLASAARIAISPIDGGLGLETLLPYVLLVSAPLLSMTLALRWFQDGDRLAQPSSRLAFVGRWRNVDANEARAHPLYGTTGIMVSLMIGMLLNVPVRALEYLASMPAFAGDVPQWLSVLRFGLTLDVVLLSSLYTIAFVAALRRVPLFPRLLAAIWAVDLVMQLAIAGAVASTDGLPGQVGDALHTLLDGNVKKVLISIGLWLPYLLLSKRVNVTFRHRVEA</sequence>
<feature type="transmembrane region" description="Helical" evidence="1">
    <location>
        <begin position="66"/>
        <end position="87"/>
    </location>
</feature>
<organism evidence="2 3">
    <name type="scientific">Sphingomonas edaphi</name>
    <dbReference type="NCBI Taxonomy" id="2315689"/>
    <lineage>
        <taxon>Bacteria</taxon>
        <taxon>Pseudomonadati</taxon>
        <taxon>Pseudomonadota</taxon>
        <taxon>Alphaproteobacteria</taxon>
        <taxon>Sphingomonadales</taxon>
        <taxon>Sphingomonadaceae</taxon>
        <taxon>Sphingomonas</taxon>
    </lineage>
</organism>
<feature type="transmembrane region" description="Helical" evidence="1">
    <location>
        <begin position="161"/>
        <end position="182"/>
    </location>
</feature>
<evidence type="ECO:0000313" key="3">
    <source>
        <dbReference type="Proteomes" id="UP000285023"/>
    </source>
</evidence>
<dbReference type="RefSeq" id="WP_119532395.1">
    <property type="nucleotide sequence ID" value="NZ_QXTF01000001.1"/>
</dbReference>
<accession>A0A418Q3G7</accession>
<reference evidence="2 3" key="1">
    <citation type="submission" date="2018-09" db="EMBL/GenBank/DDBJ databases">
        <title>Sphingomonas sp. DAC4.</title>
        <authorList>
            <person name="Seo T."/>
        </authorList>
    </citation>
    <scope>NUCLEOTIDE SEQUENCE [LARGE SCALE GENOMIC DNA]</scope>
    <source>
        <strain evidence="2 3">DAC4</strain>
    </source>
</reference>
<keyword evidence="1" id="KW-1133">Transmembrane helix</keyword>
<keyword evidence="1" id="KW-0472">Membrane</keyword>
<dbReference type="EMBL" id="QXTF01000001">
    <property type="protein sequence ID" value="RIX32447.1"/>
    <property type="molecule type" value="Genomic_DNA"/>
</dbReference>
<feature type="transmembrane region" description="Helical" evidence="1">
    <location>
        <begin position="194"/>
        <end position="214"/>
    </location>
</feature>
<keyword evidence="1" id="KW-0812">Transmembrane</keyword>
<gene>
    <name evidence="2" type="ORF">D3M59_05780</name>
</gene>
<proteinExistence type="predicted"/>